<name>A0ABY6TFA1_9CORY</name>
<dbReference type="SUPFAM" id="SSF81296">
    <property type="entry name" value="E set domains"/>
    <property type="match status" value="1"/>
</dbReference>
<feature type="domain" description="CopC" evidence="5">
    <location>
        <begin position="44"/>
        <end position="140"/>
    </location>
</feature>
<dbReference type="Pfam" id="PF04234">
    <property type="entry name" value="CopC"/>
    <property type="match status" value="1"/>
</dbReference>
<keyword evidence="2" id="KW-0186">Copper</keyword>
<feature type="compositionally biased region" description="Low complexity" evidence="3">
    <location>
        <begin position="150"/>
        <end position="165"/>
    </location>
</feature>
<evidence type="ECO:0000256" key="2">
    <source>
        <dbReference type="ARBA" id="ARBA00023008"/>
    </source>
</evidence>
<dbReference type="InterPro" id="IPR014756">
    <property type="entry name" value="Ig_E-set"/>
</dbReference>
<keyword evidence="4" id="KW-0472">Membrane</keyword>
<keyword evidence="4" id="KW-0812">Transmembrane</keyword>
<evidence type="ECO:0000259" key="5">
    <source>
        <dbReference type="Pfam" id="PF04234"/>
    </source>
</evidence>
<dbReference type="InterPro" id="IPR007348">
    <property type="entry name" value="CopC_dom"/>
</dbReference>
<evidence type="ECO:0000256" key="3">
    <source>
        <dbReference type="SAM" id="MobiDB-lite"/>
    </source>
</evidence>
<feature type="transmembrane region" description="Helical" evidence="4">
    <location>
        <begin position="172"/>
        <end position="191"/>
    </location>
</feature>
<organism evidence="6 7">
    <name type="scientific">Corynebacterium segmentosum</name>
    <dbReference type="NCBI Taxonomy" id="43990"/>
    <lineage>
        <taxon>Bacteria</taxon>
        <taxon>Bacillati</taxon>
        <taxon>Actinomycetota</taxon>
        <taxon>Actinomycetes</taxon>
        <taxon>Mycobacteriales</taxon>
        <taxon>Corynebacteriaceae</taxon>
        <taxon>Corynebacterium</taxon>
    </lineage>
</organism>
<feature type="region of interest" description="Disordered" evidence="3">
    <location>
        <begin position="135"/>
        <end position="165"/>
    </location>
</feature>
<dbReference type="InterPro" id="IPR014755">
    <property type="entry name" value="Cu-Rt/internalin_Ig-like"/>
</dbReference>
<evidence type="ECO:0000256" key="1">
    <source>
        <dbReference type="ARBA" id="ARBA00022729"/>
    </source>
</evidence>
<evidence type="ECO:0000313" key="6">
    <source>
        <dbReference type="EMBL" id="VEH73053.1"/>
    </source>
</evidence>
<reference evidence="6 7" key="1">
    <citation type="submission" date="2018-12" db="EMBL/GenBank/DDBJ databases">
        <authorList>
            <consortium name="Pathogen Informatics"/>
        </authorList>
    </citation>
    <scope>NUCLEOTIDE SEQUENCE [LARGE SCALE GENOMIC DNA]</scope>
    <source>
        <strain evidence="6 7">NCTC934</strain>
    </source>
</reference>
<dbReference type="Proteomes" id="UP000280707">
    <property type="component" value="Chromosome"/>
</dbReference>
<proteinExistence type="predicted"/>
<sequence length="202" mass="21136">MYTQNSELKELKMSHRVPWLRRTAVAVGATALIAGGSAPVALAHDSVVGGTVKEGDQLEEFPEEITLEFSGIPKDQFNTFAVTNKDTGEQIFSQEPELDERDLTITTPDDVDPGPGNYQVGYNITSSDGHATRGGVSFTVTGGDSDDASSTDAADADGAADSSSDMPTSVKIILAVGGVLAIAAVLALLIAKTRRNDSKGHK</sequence>
<keyword evidence="4" id="KW-1133">Transmembrane helix</keyword>
<evidence type="ECO:0000313" key="7">
    <source>
        <dbReference type="Proteomes" id="UP000280707"/>
    </source>
</evidence>
<dbReference type="Gene3D" id="2.60.40.1220">
    <property type="match status" value="1"/>
</dbReference>
<dbReference type="EMBL" id="LR134408">
    <property type="protein sequence ID" value="VEH73053.1"/>
    <property type="molecule type" value="Genomic_DNA"/>
</dbReference>
<gene>
    <name evidence="6" type="primary">yobA</name>
    <name evidence="6" type="ORF">NCTC934_01339</name>
</gene>
<keyword evidence="1" id="KW-0732">Signal</keyword>
<dbReference type="RefSeq" id="WP_023017392.1">
    <property type="nucleotide sequence ID" value="NZ_LR134408.1"/>
</dbReference>
<protein>
    <submittedName>
        <fullName evidence="6">Copper resistance protein</fullName>
    </submittedName>
</protein>
<evidence type="ECO:0000256" key="4">
    <source>
        <dbReference type="SAM" id="Phobius"/>
    </source>
</evidence>
<keyword evidence="7" id="KW-1185">Reference proteome</keyword>
<accession>A0ABY6TFA1</accession>